<keyword evidence="5 8" id="KW-0472">Membrane</keyword>
<dbReference type="AlphaFoldDB" id="A0A835DW86"/>
<dbReference type="SMART" id="SM00184">
    <property type="entry name" value="RING"/>
    <property type="match status" value="1"/>
</dbReference>
<feature type="domain" description="RING-type" evidence="9">
    <location>
        <begin position="357"/>
        <end position="399"/>
    </location>
</feature>
<accession>A0A835DW86</accession>
<evidence type="ECO:0000256" key="5">
    <source>
        <dbReference type="ARBA" id="ARBA00023136"/>
    </source>
</evidence>
<dbReference type="EMBL" id="JACEFO010002617">
    <property type="protein sequence ID" value="KAF8653948.1"/>
    <property type="molecule type" value="Genomic_DNA"/>
</dbReference>
<reference evidence="10" key="1">
    <citation type="submission" date="2020-07" db="EMBL/GenBank/DDBJ databases">
        <title>Genome sequence and genetic diversity analysis of an under-domesticated orphan crop, white fonio (Digitaria exilis).</title>
        <authorList>
            <person name="Bennetzen J.L."/>
            <person name="Chen S."/>
            <person name="Ma X."/>
            <person name="Wang X."/>
            <person name="Yssel A.E.J."/>
            <person name="Chaluvadi S.R."/>
            <person name="Johnson M."/>
            <person name="Gangashetty P."/>
            <person name="Hamidou F."/>
            <person name="Sanogo M.D."/>
            <person name="Zwaenepoel A."/>
            <person name="Wallace J."/>
            <person name="Van De Peer Y."/>
            <person name="Van Deynze A."/>
        </authorList>
    </citation>
    <scope>NUCLEOTIDE SEQUENCE</scope>
    <source>
        <tissue evidence="10">Leaves</tissue>
    </source>
</reference>
<comment type="caution">
    <text evidence="10">The sequence shown here is derived from an EMBL/GenBank/DDBJ whole genome shotgun (WGS) entry which is preliminary data.</text>
</comment>
<dbReference type="GO" id="GO:0016020">
    <property type="term" value="C:membrane"/>
    <property type="evidence" value="ECO:0007669"/>
    <property type="project" value="UniProtKB-SubCell"/>
</dbReference>
<comment type="subcellular location">
    <subcellularLocation>
        <location evidence="1">Membrane</location>
    </subcellularLocation>
</comment>
<feature type="region of interest" description="Disordered" evidence="7">
    <location>
        <begin position="30"/>
        <end position="55"/>
    </location>
</feature>
<evidence type="ECO:0000313" key="10">
    <source>
        <dbReference type="EMBL" id="KAF8653948.1"/>
    </source>
</evidence>
<dbReference type="InterPro" id="IPR001841">
    <property type="entry name" value="Znf_RING"/>
</dbReference>
<keyword evidence="4" id="KW-0862">Zinc</keyword>
<dbReference type="Proteomes" id="UP000636709">
    <property type="component" value="Unassembled WGS sequence"/>
</dbReference>
<keyword evidence="3 6" id="KW-0863">Zinc-finger</keyword>
<evidence type="ECO:0000256" key="4">
    <source>
        <dbReference type="ARBA" id="ARBA00022833"/>
    </source>
</evidence>
<gene>
    <name evidence="10" type="ORF">HU200_062087</name>
</gene>
<evidence type="ECO:0000256" key="8">
    <source>
        <dbReference type="SAM" id="Phobius"/>
    </source>
</evidence>
<name>A0A835DW86_9POAL</name>
<feature type="transmembrane region" description="Helical" evidence="8">
    <location>
        <begin position="217"/>
        <end position="244"/>
    </location>
</feature>
<feature type="compositionally biased region" description="Basic and acidic residues" evidence="7">
    <location>
        <begin position="34"/>
        <end position="54"/>
    </location>
</feature>
<feature type="region of interest" description="Disordered" evidence="7">
    <location>
        <begin position="118"/>
        <end position="150"/>
    </location>
</feature>
<dbReference type="Gene3D" id="3.30.40.10">
    <property type="entry name" value="Zinc/RING finger domain, C3HC4 (zinc finger)"/>
    <property type="match status" value="1"/>
</dbReference>
<dbReference type="GO" id="GO:0008270">
    <property type="term" value="F:zinc ion binding"/>
    <property type="evidence" value="ECO:0007669"/>
    <property type="project" value="UniProtKB-KW"/>
</dbReference>
<sequence>MADTGLHAARERQVHGPGSELAVAPGVAVVGGDPLRDRAEQGKEEGRPVAKDRQATTTRMPYMVSIYVPGINATRAMLLLPSFLVAAFMDGRVPAASAIHVGPGSHGCRADLPSRVHRSIKQTPSRASRQPQRRAPISNQNPPLLHRSESTSFCTKQAIEVVDPAPRARPAMDAAAAVSPTSSSTSVASPAHATRHHGEASGGGSRSRSMSRRVAGAVARGVVTFVFAAVGMVLGAVTGALIGLATESGLVRGAGIGAISGAVVSMEVVDSSVAIWRSHDSGIWTILYVKVDPAVQSAVDSQMNAAESSSGRETSPTTLADVFETATAATGMAAAAIEALPVTTFTAEHVGDHRTGCSVCLQDFEAGEEARSLPECGHTFHLPCIDVWLLRHASCPLYRPLRESQSRARLLFCCRQQSTTRSFLLLVDSA</sequence>
<protein>
    <recommendedName>
        <fullName evidence="9">RING-type domain-containing protein</fullName>
    </recommendedName>
</protein>
<feature type="compositionally biased region" description="Polar residues" evidence="7">
    <location>
        <begin position="121"/>
        <end position="130"/>
    </location>
</feature>
<dbReference type="Pfam" id="PF13639">
    <property type="entry name" value="zf-RING_2"/>
    <property type="match status" value="1"/>
</dbReference>
<evidence type="ECO:0000256" key="6">
    <source>
        <dbReference type="PROSITE-ProRule" id="PRU00175"/>
    </source>
</evidence>
<evidence type="ECO:0000256" key="2">
    <source>
        <dbReference type="ARBA" id="ARBA00022723"/>
    </source>
</evidence>
<keyword evidence="8" id="KW-1133">Transmembrane helix</keyword>
<dbReference type="SUPFAM" id="SSF57850">
    <property type="entry name" value="RING/U-box"/>
    <property type="match status" value="1"/>
</dbReference>
<keyword evidence="2" id="KW-0479">Metal-binding</keyword>
<evidence type="ECO:0000256" key="7">
    <source>
        <dbReference type="SAM" id="MobiDB-lite"/>
    </source>
</evidence>
<dbReference type="PROSITE" id="PS50089">
    <property type="entry name" value="ZF_RING_2"/>
    <property type="match status" value="1"/>
</dbReference>
<dbReference type="CDD" id="cd16461">
    <property type="entry name" value="RING-H2_EL5-like"/>
    <property type="match status" value="1"/>
</dbReference>
<evidence type="ECO:0000256" key="1">
    <source>
        <dbReference type="ARBA" id="ARBA00004370"/>
    </source>
</evidence>
<feature type="region of interest" description="Disordered" evidence="7">
    <location>
        <begin position="170"/>
        <end position="209"/>
    </location>
</feature>
<keyword evidence="11" id="KW-1185">Reference proteome</keyword>
<keyword evidence="8" id="KW-0812">Transmembrane</keyword>
<organism evidence="10 11">
    <name type="scientific">Digitaria exilis</name>
    <dbReference type="NCBI Taxonomy" id="1010633"/>
    <lineage>
        <taxon>Eukaryota</taxon>
        <taxon>Viridiplantae</taxon>
        <taxon>Streptophyta</taxon>
        <taxon>Embryophyta</taxon>
        <taxon>Tracheophyta</taxon>
        <taxon>Spermatophyta</taxon>
        <taxon>Magnoliopsida</taxon>
        <taxon>Liliopsida</taxon>
        <taxon>Poales</taxon>
        <taxon>Poaceae</taxon>
        <taxon>PACMAD clade</taxon>
        <taxon>Panicoideae</taxon>
        <taxon>Panicodae</taxon>
        <taxon>Paniceae</taxon>
        <taxon>Anthephorinae</taxon>
        <taxon>Digitaria</taxon>
    </lineage>
</organism>
<dbReference type="InterPro" id="IPR013083">
    <property type="entry name" value="Znf_RING/FYVE/PHD"/>
</dbReference>
<evidence type="ECO:0000259" key="9">
    <source>
        <dbReference type="PROSITE" id="PS50089"/>
    </source>
</evidence>
<evidence type="ECO:0000256" key="3">
    <source>
        <dbReference type="ARBA" id="ARBA00022771"/>
    </source>
</evidence>
<dbReference type="PANTHER" id="PTHR46151:SF9">
    <property type="entry name" value="OS08G0550400 PROTEIN"/>
    <property type="match status" value="1"/>
</dbReference>
<evidence type="ECO:0000313" key="11">
    <source>
        <dbReference type="Proteomes" id="UP000636709"/>
    </source>
</evidence>
<feature type="region of interest" description="Disordered" evidence="7">
    <location>
        <begin position="1"/>
        <end position="20"/>
    </location>
</feature>
<proteinExistence type="predicted"/>
<dbReference type="OrthoDB" id="8062037at2759"/>
<feature type="compositionally biased region" description="Low complexity" evidence="7">
    <location>
        <begin position="170"/>
        <end position="191"/>
    </location>
</feature>
<dbReference type="PANTHER" id="PTHR46151">
    <property type="entry name" value="NEP1-INTERACTING PROTEIN-LIKE 2"/>
    <property type="match status" value="1"/>
</dbReference>